<protein>
    <recommendedName>
        <fullName evidence="3">Plasmid stabilization system protein ParE</fullName>
    </recommendedName>
</protein>
<dbReference type="OrthoDB" id="1098070at2"/>
<evidence type="ECO:0000313" key="2">
    <source>
        <dbReference type="Proteomes" id="UP000199577"/>
    </source>
</evidence>
<evidence type="ECO:0000313" key="1">
    <source>
        <dbReference type="EMBL" id="SFB79207.1"/>
    </source>
</evidence>
<name>A0A1I1DWK6_9SPHI</name>
<accession>A0A1I1DWK6</accession>
<dbReference type="Gene3D" id="3.30.2310.20">
    <property type="entry name" value="RelE-like"/>
    <property type="match status" value="1"/>
</dbReference>
<keyword evidence="2" id="KW-1185">Reference proteome</keyword>
<evidence type="ECO:0008006" key="3">
    <source>
        <dbReference type="Google" id="ProtNLM"/>
    </source>
</evidence>
<organism evidence="1 2">
    <name type="scientific">Parapedobacter composti</name>
    <dbReference type="NCBI Taxonomy" id="623281"/>
    <lineage>
        <taxon>Bacteria</taxon>
        <taxon>Pseudomonadati</taxon>
        <taxon>Bacteroidota</taxon>
        <taxon>Sphingobacteriia</taxon>
        <taxon>Sphingobacteriales</taxon>
        <taxon>Sphingobacteriaceae</taxon>
        <taxon>Parapedobacter</taxon>
    </lineage>
</organism>
<gene>
    <name evidence="1" type="ORF">SAMN05421747_101144</name>
</gene>
<dbReference type="STRING" id="623281.SAMN05421747_101144"/>
<dbReference type="AlphaFoldDB" id="A0A1I1DWK6"/>
<dbReference type="EMBL" id="FOLL01000001">
    <property type="protein sequence ID" value="SFB79207.1"/>
    <property type="molecule type" value="Genomic_DNA"/>
</dbReference>
<sequence>MADYNLYFSQEAKDSFEALLEQVKKRQGVKTAKQFQKDTRRVLGVVAKYPFAFQTIRGCACKARYRASHHFVLFRVVGDEVQLIVFFDNRQEPIL</sequence>
<dbReference type="InterPro" id="IPR035093">
    <property type="entry name" value="RelE/ParE_toxin_dom_sf"/>
</dbReference>
<dbReference type="RefSeq" id="WP_090970073.1">
    <property type="nucleotide sequence ID" value="NZ_FOLL01000001.1"/>
</dbReference>
<proteinExistence type="predicted"/>
<dbReference type="Proteomes" id="UP000199577">
    <property type="component" value="Unassembled WGS sequence"/>
</dbReference>
<reference evidence="2" key="1">
    <citation type="submission" date="2016-10" db="EMBL/GenBank/DDBJ databases">
        <authorList>
            <person name="Varghese N."/>
            <person name="Submissions S."/>
        </authorList>
    </citation>
    <scope>NUCLEOTIDE SEQUENCE [LARGE SCALE GENOMIC DNA]</scope>
    <source>
        <strain evidence="2">DSM 22900</strain>
    </source>
</reference>